<feature type="domain" description="Aminotransferase class V" evidence="11">
    <location>
        <begin position="31"/>
        <end position="309"/>
    </location>
</feature>
<proteinExistence type="inferred from homology"/>
<dbReference type="HAMAP" id="MF_01376">
    <property type="entry name" value="PhnW_aminotrans_5"/>
    <property type="match status" value="1"/>
</dbReference>
<dbReference type="Proteomes" id="UP000718821">
    <property type="component" value="Unassembled WGS sequence"/>
</dbReference>
<accession>A0A938WXG5</accession>
<sequence length="380" mass="41426">MLFDHCTWDDDYKAITQDIRRRLVKLAQCSPSTYTAVLMQGSGTFGVESVLTSVVGPGEKVLLCTNGAYGDRQVEICRHAGVAWRQYAEPYDTIPSAAKVEAILDEDPSITHVSMIHSETTSGLLNDIEAVARVAKAHGKTFMVDAMSSFGGVDIPVEDWGIDFLVSSANKCIQGVPGFSFIIANTAALKASKGKARSLSLDLYDQWRGLEDGDGKWRYTSPTHVVLAFHKALEEMEAQGGLAARSGRYALNNRLLIARMGTLGFSTFLKDHQGPIITTFLYPDGTDFDFADLYAFIKERGYAIYPGKLTDEETFRLGNIGEIYVDDIVRVTELFALYMAERGLLEPACGTADVAEAIRRMDEAGTAVLAGAPAGVRLHA</sequence>
<dbReference type="PIRSF" id="PIRSF000524">
    <property type="entry name" value="SPT"/>
    <property type="match status" value="1"/>
</dbReference>
<dbReference type="SUPFAM" id="SSF53383">
    <property type="entry name" value="PLP-dependent transferases"/>
    <property type="match status" value="1"/>
</dbReference>
<dbReference type="Pfam" id="PF00266">
    <property type="entry name" value="Aminotran_5"/>
    <property type="match status" value="1"/>
</dbReference>
<evidence type="ECO:0000256" key="10">
    <source>
        <dbReference type="PIRSR" id="PIRSR000524-50"/>
    </source>
</evidence>
<comment type="caution">
    <text evidence="12">The sequence shown here is derived from an EMBL/GenBank/DDBJ whole genome shotgun (WGS) entry which is preliminary data.</text>
</comment>
<dbReference type="InterPro" id="IPR015422">
    <property type="entry name" value="PyrdxlP-dep_Trfase_small"/>
</dbReference>
<gene>
    <name evidence="12" type="primary">phnW</name>
    <name evidence="12" type="ORF">H7U32_00305</name>
</gene>
<dbReference type="EMBL" id="JACLYU010000001">
    <property type="protein sequence ID" value="MBM6698798.1"/>
    <property type="molecule type" value="Genomic_DNA"/>
</dbReference>
<feature type="modified residue" description="N6-(pyridoxal phosphate)lysine" evidence="10">
    <location>
        <position position="171"/>
    </location>
</feature>
<evidence type="ECO:0000256" key="7">
    <source>
        <dbReference type="ARBA" id="ARBA00049460"/>
    </source>
</evidence>
<protein>
    <recommendedName>
        <fullName evidence="6 8">2-aminoethylphosphonate--pyruvate transaminase</fullName>
        <ecNumber evidence="6 8">2.6.1.37</ecNumber>
    </recommendedName>
</protein>
<reference evidence="12" key="1">
    <citation type="submission" date="2020-08" db="EMBL/GenBank/DDBJ databases">
        <authorList>
            <person name="Cejkova D."/>
            <person name="Kubasova T."/>
            <person name="Jahodarova E."/>
            <person name="Rychlik I."/>
        </authorList>
    </citation>
    <scope>NUCLEOTIDE SEQUENCE</scope>
    <source>
        <strain evidence="12">An836</strain>
    </source>
</reference>
<dbReference type="Gene3D" id="3.40.640.10">
    <property type="entry name" value="Type I PLP-dependent aspartate aminotransferase-like (Major domain)"/>
    <property type="match status" value="1"/>
</dbReference>
<evidence type="ECO:0000256" key="1">
    <source>
        <dbReference type="ARBA" id="ARBA00001933"/>
    </source>
</evidence>
<dbReference type="GO" id="GO:0019700">
    <property type="term" value="P:organic phosphonate catabolic process"/>
    <property type="evidence" value="ECO:0007669"/>
    <property type="project" value="UniProtKB-UniRule"/>
</dbReference>
<dbReference type="InterPro" id="IPR015424">
    <property type="entry name" value="PyrdxlP-dep_Trfase"/>
</dbReference>
<keyword evidence="5" id="KW-0670">Pyruvate</keyword>
<dbReference type="PANTHER" id="PTHR42778:SF1">
    <property type="entry name" value="2-AMINOETHYLPHOSPHONATE--PYRUVATE TRANSAMINASE"/>
    <property type="match status" value="1"/>
</dbReference>
<keyword evidence="4 10" id="KW-0663">Pyridoxal phosphate</keyword>
<dbReference type="AlphaFoldDB" id="A0A938WXG5"/>
<evidence type="ECO:0000256" key="6">
    <source>
        <dbReference type="ARBA" id="ARBA00044521"/>
    </source>
</evidence>
<keyword evidence="3 12" id="KW-0808">Transferase</keyword>
<dbReference type="PANTHER" id="PTHR42778">
    <property type="entry name" value="2-AMINOETHYLPHOSPHONATE--PYRUVATE TRANSAMINASE"/>
    <property type="match status" value="1"/>
</dbReference>
<evidence type="ECO:0000256" key="2">
    <source>
        <dbReference type="ARBA" id="ARBA00022576"/>
    </source>
</evidence>
<feature type="binding site" evidence="9">
    <location>
        <position position="316"/>
    </location>
    <ligand>
        <name>substrate</name>
    </ligand>
</feature>
<evidence type="ECO:0000256" key="8">
    <source>
        <dbReference type="NCBIfam" id="TIGR02326"/>
    </source>
</evidence>
<evidence type="ECO:0000313" key="13">
    <source>
        <dbReference type="Proteomes" id="UP000718821"/>
    </source>
</evidence>
<dbReference type="InterPro" id="IPR012703">
    <property type="entry name" value="NH2EtPonate_pyrv_transaminase"/>
</dbReference>
<dbReference type="Gene3D" id="3.90.1150.10">
    <property type="entry name" value="Aspartate Aminotransferase, domain 1"/>
    <property type="match status" value="1"/>
</dbReference>
<evidence type="ECO:0000256" key="4">
    <source>
        <dbReference type="ARBA" id="ARBA00022898"/>
    </source>
</evidence>
<evidence type="ECO:0000259" key="11">
    <source>
        <dbReference type="Pfam" id="PF00266"/>
    </source>
</evidence>
<dbReference type="NCBIfam" id="NF010006">
    <property type="entry name" value="PRK13479.1"/>
    <property type="match status" value="1"/>
</dbReference>
<keyword evidence="2 12" id="KW-0032">Aminotransferase</keyword>
<dbReference type="EC" id="2.6.1.37" evidence="6 8"/>
<dbReference type="GO" id="GO:0047304">
    <property type="term" value="F:2-aminoethylphosphonate-pyruvate transaminase activity"/>
    <property type="evidence" value="ECO:0007669"/>
    <property type="project" value="UniProtKB-UniRule"/>
</dbReference>
<evidence type="ECO:0000313" key="12">
    <source>
        <dbReference type="EMBL" id="MBM6698798.1"/>
    </source>
</evidence>
<dbReference type="InterPro" id="IPR024169">
    <property type="entry name" value="SP_NH2Trfase/AEP_transaminase"/>
</dbReference>
<keyword evidence="13" id="KW-1185">Reference proteome</keyword>
<dbReference type="NCBIfam" id="TIGR03301">
    <property type="entry name" value="PhnW-AepZ"/>
    <property type="match status" value="1"/>
</dbReference>
<comment type="cofactor">
    <cofactor evidence="1 10">
        <name>pyridoxal 5'-phosphate</name>
        <dbReference type="ChEBI" id="CHEBI:597326"/>
    </cofactor>
</comment>
<evidence type="ECO:0000256" key="3">
    <source>
        <dbReference type="ARBA" id="ARBA00022679"/>
    </source>
</evidence>
<comment type="catalytic activity">
    <reaction evidence="7">
        <text>(2-aminoethyl)phosphonate + pyruvate = phosphonoacetaldehyde + L-alanine</text>
        <dbReference type="Rhea" id="RHEA:17021"/>
        <dbReference type="ChEBI" id="CHEBI:15361"/>
        <dbReference type="ChEBI" id="CHEBI:57418"/>
        <dbReference type="ChEBI" id="CHEBI:57972"/>
        <dbReference type="ChEBI" id="CHEBI:58383"/>
        <dbReference type="EC" id="2.6.1.37"/>
    </reaction>
</comment>
<organism evidence="12 13">
    <name type="scientific">Bifidobacterium pullorum subsp. saeculare</name>
    <dbReference type="NCBI Taxonomy" id="78257"/>
    <lineage>
        <taxon>Bacteria</taxon>
        <taxon>Bacillati</taxon>
        <taxon>Actinomycetota</taxon>
        <taxon>Actinomycetes</taxon>
        <taxon>Bifidobacteriales</taxon>
        <taxon>Bifidobacteriaceae</taxon>
        <taxon>Bifidobacterium</taxon>
    </lineage>
</organism>
<name>A0A938WXG5_9BIFI</name>
<evidence type="ECO:0000256" key="9">
    <source>
        <dbReference type="PIRSR" id="PIRSR000524-1"/>
    </source>
</evidence>
<dbReference type="InterPro" id="IPR015421">
    <property type="entry name" value="PyrdxlP-dep_Trfase_major"/>
</dbReference>
<evidence type="ECO:0000256" key="5">
    <source>
        <dbReference type="ARBA" id="ARBA00023317"/>
    </source>
</evidence>
<dbReference type="NCBIfam" id="TIGR02326">
    <property type="entry name" value="transamin_PhnW"/>
    <property type="match status" value="1"/>
</dbReference>
<reference evidence="12" key="2">
    <citation type="journal article" date="2021" name="Sci. Rep.">
        <title>The distribution of antibiotic resistance genes in chicken gut microbiota commensals.</title>
        <authorList>
            <person name="Juricova H."/>
            <person name="Matiasovicova J."/>
            <person name="Kubasova T."/>
            <person name="Cejkova D."/>
            <person name="Rychlik I."/>
        </authorList>
    </citation>
    <scope>NUCLEOTIDE SEQUENCE</scope>
    <source>
        <strain evidence="12">An836</strain>
    </source>
</reference>
<dbReference type="InterPro" id="IPR000192">
    <property type="entry name" value="Aminotrans_V_dom"/>
</dbReference>